<dbReference type="InterPro" id="IPR013780">
    <property type="entry name" value="Glyco_hydro_b"/>
</dbReference>
<feature type="coiled-coil region" evidence="4">
    <location>
        <begin position="1431"/>
        <end position="1458"/>
    </location>
</feature>
<dbReference type="InterPro" id="IPR008979">
    <property type="entry name" value="Galactose-bd-like_sf"/>
</dbReference>
<dbReference type="SUPFAM" id="SSF140657">
    <property type="entry name" value="Hyaluronidase post-catalytic domain-like"/>
    <property type="match status" value="1"/>
</dbReference>
<evidence type="ECO:0000256" key="6">
    <source>
        <dbReference type="SAM" id="Phobius"/>
    </source>
</evidence>
<proteinExistence type="inferred from homology"/>
<feature type="region of interest" description="Disordered" evidence="5">
    <location>
        <begin position="1671"/>
        <end position="1693"/>
    </location>
</feature>
<dbReference type="Gene3D" id="1.20.1270.90">
    <property type="entry name" value="AF1782-like"/>
    <property type="match status" value="2"/>
</dbReference>
<dbReference type="EMBL" id="AP019695">
    <property type="protein sequence ID" value="BBK23749.1"/>
    <property type="molecule type" value="Genomic_DNA"/>
</dbReference>
<keyword evidence="2 3" id="KW-0326">Glycosidase</keyword>
<protein>
    <submittedName>
        <fullName evidence="10">Beta-N-acetylglucosaminidase</fullName>
    </submittedName>
</protein>
<feature type="domain" description="F5/8 type C" evidence="8">
    <location>
        <begin position="632"/>
        <end position="737"/>
    </location>
</feature>
<dbReference type="InterPro" id="IPR017853">
    <property type="entry name" value="GH"/>
</dbReference>
<keyword evidence="4" id="KW-0175">Coiled coil</keyword>
<sequence length="1724" mass="195548">MIKKTMKMFLACMLVCTGILGNVQITQAAEELTKYEIYPKPQDVSYENQEITLSNTLNVVYDSAIDAETKARMQEVANVLDLKLQENNKAQEGLTNIFVGVKGTKDIASSYIEANYPQNEDLYQKIDAYYLNVNKNNEIVVLGKDSDAAFYGITTLYHVFQQVKNNQVRTFTVKDYANVASRGFIEGYYGNPWSTQDRINLMTWSGYYKLNSYFYAPKDDPKHNAKWRELYSQEEIDTKIKPLAEAGNKSKTRFVYALHPYMNNPIRYDSDEHYSEDLKIMQNKFEQVIKAGVRQIAILADDAKNVGGENYIKTLEDMTAWLKKMQETYPDLKLTLPFCTQEYMYNGEEYYKRFPENVQIVMTGGKIWGEVSQSFTDTFTSKAGRGPYMWINWPCTDNSKKHLIMGGYSNFLHPKVNPENIQGIVLNPMQQSEPSKVAIFGNAAYSWNMWDSKEEADQIWNDAFKYVDHNGPYETDASNALRELSKHMINQAMDGRVVALDESIELRERLTEVKDLLSVDASIDVAKIDDLIREFEVLQNAAKVYRQQAGDKNIRDQIVYWLNCWDDTTEAALAYLTAIKELNTGNDSSVILENFSKGQAAFTKSKTYGFNYVDHLEYAEVGVQHIVPFIKEMESYLSIKVSTMVDPTKQIITPITNRTDTPSSPMQNMLDDSDTTYTQWKTPNSAKAGDYIGVTYTQPITMNEVKFLMSDSATNNKNTFAKAKLQYTEDGKEWKDIEGTEKGNKALEFSVSDLDLQMKGIRIICTQDTPDIWLSIRGIYINGKAIQQVEGYNLKLIRTNEYKIYNGNGEDRLLDDKDDTFVWYQTRTGDMSLADDYVGFDLRKVYPIDNVRFIMGYEGDFWSNYALEYSVDGKTYTEFKSYEQSENKKIVEENFDGIEARYVRLRNKEDKHTWLKMADFKVSIIEEGDKVFTNSDELQNLTMELNDDRAAIENCENITLQTGEFIGVMLPRIRDIQKITANLVNADDIALEISDNNVEWNAYSANKKNNDKVTARYIRLINHSNHAVTFSINKLEVLSNEIYAPYLKESTFGIQPGWGESEDSRNNGAAFDGNVDTTTEFGTLPNKGEYAIYDLGQKRNISKLEILCQDSAVNYLRDGEISISNDLENWTKVITIGDGVENKNDAAVKCIDSDAGYKANSTYPNKVSIAGTLKQPQTARYLKIEATASNENRAIVFNEIFINDGEYVPTENNPSFTSNTIEAQGFGPNNMFDGNLTTSYKPADGKAGYISYKLSENLGVKKLNIVQSGTPSHAKVMGLVGNAEEKEWVQLGMLDTAFTEIYLPFWDNLFEVKFEWEENHAPQISEIILLTDKKYGTDHTALDEFIKSLDVKEEDYTIASYRVFKEALDNAQAINADNNSTQTELDTALEELETAFYKLVKAGNLTLIKEELDSIANLHKEDYTEDSYAALIEVVKEAEQLLKKADVTEAEVTEMVEKLQASKASLVKKVQVSKDLLNQYIEDNKLDELDLSLYMSDTAEIFNKALKAAHGILNVENATLEQVENAYTQLQNARAGLVLKATKEQVQSLMDWIASYKETAYTQTSWKKFANVCAEVMKELEGEVSQTRLAELRSDVETAAKSLVKAADKTIVEGLLDYVYGLDKNKCTLESYNKLIETADKIAEQLKNGDLTQEEVDMLKAHLEKAIAELEAAKPDEDKNNAEDETGNKDSVSTGVQNTVMPFAFLSMLSFASFVVLSKKRKEN</sequence>
<evidence type="ECO:0000313" key="10">
    <source>
        <dbReference type="EMBL" id="BBK23749.1"/>
    </source>
</evidence>
<dbReference type="InterPro" id="IPR015882">
    <property type="entry name" value="HEX_bac_N"/>
</dbReference>
<organism evidence="10 11">
    <name type="scientific">Amedibacterium intestinale</name>
    <dbReference type="NCBI Taxonomy" id="2583452"/>
    <lineage>
        <taxon>Bacteria</taxon>
        <taxon>Bacillati</taxon>
        <taxon>Bacillota</taxon>
        <taxon>Erysipelotrichia</taxon>
        <taxon>Erysipelotrichales</taxon>
        <taxon>Erysipelotrichaceae</taxon>
        <taxon>Amedibacterium</taxon>
    </lineage>
</organism>
<evidence type="ECO:0000256" key="7">
    <source>
        <dbReference type="SAM" id="SignalP"/>
    </source>
</evidence>
<keyword evidence="6" id="KW-1133">Transmembrane helix</keyword>
<evidence type="ECO:0000256" key="2">
    <source>
        <dbReference type="ARBA" id="ARBA00023295"/>
    </source>
</evidence>
<feature type="domain" description="F5/8 type C" evidence="8">
    <location>
        <begin position="1029"/>
        <end position="1203"/>
    </location>
</feature>
<dbReference type="Gene3D" id="3.30.379.10">
    <property type="entry name" value="Chitobiase/beta-hexosaminidase domain 2-like"/>
    <property type="match status" value="1"/>
</dbReference>
<feature type="coiled-coil region" evidence="4">
    <location>
        <begin position="1513"/>
        <end position="1540"/>
    </location>
</feature>
<dbReference type="PANTHER" id="PTHR13170">
    <property type="entry name" value="O-GLCNACASE"/>
    <property type="match status" value="1"/>
</dbReference>
<dbReference type="SUPFAM" id="SSF49785">
    <property type="entry name" value="Galactose-binding domain-like"/>
    <property type="match status" value="3"/>
</dbReference>
<dbReference type="PROSITE" id="PS50022">
    <property type="entry name" value="FA58C_3"/>
    <property type="match status" value="3"/>
</dbReference>
<feature type="signal peptide" evidence="7">
    <location>
        <begin position="1"/>
        <end position="28"/>
    </location>
</feature>
<dbReference type="Pfam" id="PF07554">
    <property type="entry name" value="FIVAR"/>
    <property type="match status" value="4"/>
</dbReference>
<feature type="active site" description="Proton donor" evidence="3">
    <location>
        <position position="302"/>
    </location>
</feature>
<dbReference type="GO" id="GO:0005975">
    <property type="term" value="P:carbohydrate metabolic process"/>
    <property type="evidence" value="ECO:0007669"/>
    <property type="project" value="UniProtKB-ARBA"/>
</dbReference>
<name>A0A6N4TLX5_9FIRM</name>
<dbReference type="RefSeq" id="WP_163052417.1">
    <property type="nucleotide sequence ID" value="NZ_AP019695.1"/>
</dbReference>
<dbReference type="PANTHER" id="PTHR13170:SF16">
    <property type="entry name" value="PROTEIN O-GLCNACASE"/>
    <property type="match status" value="1"/>
</dbReference>
<evidence type="ECO:0000256" key="5">
    <source>
        <dbReference type="SAM" id="MobiDB-lite"/>
    </source>
</evidence>
<keyword evidence="11" id="KW-1185">Reference proteome</keyword>
<dbReference type="GO" id="GO:0015929">
    <property type="term" value="F:hexosaminidase activity"/>
    <property type="evidence" value="ECO:0007669"/>
    <property type="project" value="UniProtKB-ARBA"/>
</dbReference>
<dbReference type="Proteomes" id="UP000464754">
    <property type="component" value="Chromosome"/>
</dbReference>
<dbReference type="Gene3D" id="2.60.120.260">
    <property type="entry name" value="Galactose-binding domain-like"/>
    <property type="match status" value="3"/>
</dbReference>
<accession>A0A6N4TLX5</accession>
<dbReference type="Gene3D" id="2.60.40.1180">
    <property type="entry name" value="Golgi alpha-mannosidase II"/>
    <property type="match status" value="1"/>
</dbReference>
<keyword evidence="1 3" id="KW-0378">Hydrolase</keyword>
<feature type="domain" description="GH84" evidence="9">
    <location>
        <begin position="180"/>
        <end position="450"/>
    </location>
</feature>
<feature type="transmembrane region" description="Helical" evidence="6">
    <location>
        <begin position="1700"/>
        <end position="1718"/>
    </location>
</feature>
<evidence type="ECO:0000256" key="3">
    <source>
        <dbReference type="PROSITE-ProRule" id="PRU01353"/>
    </source>
</evidence>
<evidence type="ECO:0000256" key="1">
    <source>
        <dbReference type="ARBA" id="ARBA00022801"/>
    </source>
</evidence>
<feature type="compositionally biased region" description="Basic and acidic residues" evidence="5">
    <location>
        <begin position="1671"/>
        <end position="1688"/>
    </location>
</feature>
<dbReference type="Pfam" id="PF00754">
    <property type="entry name" value="F5_F8_type_C"/>
    <property type="match status" value="3"/>
</dbReference>
<evidence type="ECO:0000313" key="11">
    <source>
        <dbReference type="Proteomes" id="UP000464754"/>
    </source>
</evidence>
<dbReference type="PROSITE" id="PS52009">
    <property type="entry name" value="GH84"/>
    <property type="match status" value="1"/>
</dbReference>
<keyword evidence="7" id="KW-0732">Signal</keyword>
<dbReference type="InterPro" id="IPR029018">
    <property type="entry name" value="Hex-like_dom2"/>
</dbReference>
<keyword evidence="6" id="KW-0812">Transmembrane</keyword>
<dbReference type="SUPFAM" id="SSF55545">
    <property type="entry name" value="beta-N-acetylhexosaminidase-like domain"/>
    <property type="match status" value="1"/>
</dbReference>
<comment type="similarity">
    <text evidence="3">Belongs to the glycosyl hydrolase 84 family.</text>
</comment>
<feature type="domain" description="F5/8 type C" evidence="8">
    <location>
        <begin position="774"/>
        <end position="927"/>
    </location>
</feature>
<dbReference type="Pfam" id="PF02838">
    <property type="entry name" value="Glyco_hydro_20b"/>
    <property type="match status" value="1"/>
</dbReference>
<feature type="chain" id="PRO_5026822349" evidence="7">
    <location>
        <begin position="29"/>
        <end position="1724"/>
    </location>
</feature>
<evidence type="ECO:0000256" key="4">
    <source>
        <dbReference type="SAM" id="Coils"/>
    </source>
</evidence>
<dbReference type="InterPro" id="IPR000421">
    <property type="entry name" value="FA58C"/>
</dbReference>
<dbReference type="Gene3D" id="1.20.58.460">
    <property type="entry name" value="Hyaluronidase post-catalytic domain-like"/>
    <property type="match status" value="1"/>
</dbReference>
<dbReference type="InterPro" id="IPR011496">
    <property type="entry name" value="O-GlcNAcase_cat"/>
</dbReference>
<dbReference type="Gene3D" id="1.20.1270.70">
    <property type="entry name" value="Designed single chain three-helix bundle"/>
    <property type="match status" value="2"/>
</dbReference>
<dbReference type="Gene3D" id="3.20.20.80">
    <property type="entry name" value="Glycosidases"/>
    <property type="match status" value="1"/>
</dbReference>
<gene>
    <name evidence="10" type="ORF">Aargi30884_26520</name>
</gene>
<evidence type="ECO:0000259" key="9">
    <source>
        <dbReference type="PROSITE" id="PS52009"/>
    </source>
</evidence>
<dbReference type="InterPro" id="IPR051822">
    <property type="entry name" value="Glycosyl_Hydrolase_84"/>
</dbReference>
<dbReference type="SUPFAM" id="SSF51445">
    <property type="entry name" value="(Trans)glycosidases"/>
    <property type="match status" value="1"/>
</dbReference>
<evidence type="ECO:0000259" key="8">
    <source>
        <dbReference type="PROSITE" id="PS50022"/>
    </source>
</evidence>
<dbReference type="Pfam" id="PF07555">
    <property type="entry name" value="NAGidase"/>
    <property type="match status" value="1"/>
</dbReference>
<keyword evidence="6" id="KW-0472">Membrane</keyword>
<dbReference type="KEGG" id="aarg:Aargi30884_26520"/>
<dbReference type="GO" id="GO:1901135">
    <property type="term" value="P:carbohydrate derivative metabolic process"/>
    <property type="evidence" value="ECO:0007669"/>
    <property type="project" value="UniProtKB-ARBA"/>
</dbReference>
<reference evidence="11" key="1">
    <citation type="submission" date="2019-05" db="EMBL/GenBank/DDBJ databases">
        <title>Complete genome sequencing of Absiella argi strain JCM 30884.</title>
        <authorList>
            <person name="Sakamoto M."/>
            <person name="Murakami T."/>
            <person name="Mori H."/>
        </authorList>
    </citation>
    <scope>NUCLEOTIDE SEQUENCE [LARGE SCALE GENOMIC DNA]</scope>
    <source>
        <strain evidence="11">JCM 30884</strain>
    </source>
</reference>